<proteinExistence type="predicted"/>
<name>A0A7S2L8I6_9STRA</name>
<sequence>MVMSTELLRFGSNPYAVQEMIKVIEGMQINGVKCRVFTLKEAYLDQNTALMAWKKLADNKARLSKDIGSQRIPAKQVPVDEKKEADRNVLKDRAAEIESYVRVNKALPKDVYELIEFVHPTKTPSNRLEKLRKNFVKAQDVMAGRKESSMSSMKHVTEVISSQKVDNAFSSLEMCVYRGTNFLPNPKSAQDAFISCAAMYFRTSPSTISSTVCIEIKDDGSGSVMYVPLHQMCVNIARLLKYHKKQRGDQQGGKIQVTIYYDEMKSRDACCNPQFASFVDGIYKNKFDLAMASRSNRCSSHLTSYYLLNKTCESTDTDLEFSEQTAKMIRRLPLRKMSGGTDNGRLLRNSKRK</sequence>
<gene>
    <name evidence="1" type="ORF">SMAR0320_LOCUS9191</name>
</gene>
<organism evidence="1">
    <name type="scientific">Skeletonema marinoi</name>
    <dbReference type="NCBI Taxonomy" id="267567"/>
    <lineage>
        <taxon>Eukaryota</taxon>
        <taxon>Sar</taxon>
        <taxon>Stramenopiles</taxon>
        <taxon>Ochrophyta</taxon>
        <taxon>Bacillariophyta</taxon>
        <taxon>Coscinodiscophyceae</taxon>
        <taxon>Thalassiosirophycidae</taxon>
        <taxon>Thalassiosirales</taxon>
        <taxon>Skeletonemataceae</taxon>
        <taxon>Skeletonema</taxon>
        <taxon>Skeletonema marinoi-dohrnii complex</taxon>
    </lineage>
</organism>
<reference evidence="1" key="1">
    <citation type="submission" date="2021-01" db="EMBL/GenBank/DDBJ databases">
        <authorList>
            <person name="Corre E."/>
            <person name="Pelletier E."/>
            <person name="Niang G."/>
            <person name="Scheremetjew M."/>
            <person name="Finn R."/>
            <person name="Kale V."/>
            <person name="Holt S."/>
            <person name="Cochrane G."/>
            <person name="Meng A."/>
            <person name="Brown T."/>
            <person name="Cohen L."/>
        </authorList>
    </citation>
    <scope>NUCLEOTIDE SEQUENCE</scope>
    <source>
        <strain evidence="1">SM1012Den-03</strain>
    </source>
</reference>
<accession>A0A7S2L8I6</accession>
<protein>
    <submittedName>
        <fullName evidence="1">Uncharacterized protein</fullName>
    </submittedName>
</protein>
<evidence type="ECO:0000313" key="1">
    <source>
        <dbReference type="EMBL" id="CAD9597571.1"/>
    </source>
</evidence>
<dbReference type="AlphaFoldDB" id="A0A7S2L8I6"/>
<dbReference type="EMBL" id="HBGZ01012878">
    <property type="protein sequence ID" value="CAD9597571.1"/>
    <property type="molecule type" value="Transcribed_RNA"/>
</dbReference>